<keyword evidence="3" id="KW-1185">Reference proteome</keyword>
<dbReference type="InterPro" id="IPR000595">
    <property type="entry name" value="cNMP-bd_dom"/>
</dbReference>
<dbReference type="CDD" id="cd00038">
    <property type="entry name" value="CAP_ED"/>
    <property type="match status" value="1"/>
</dbReference>
<organism evidence="2 3">
    <name type="scientific">Myroides odoratus</name>
    <name type="common">Flavobacterium odoratum</name>
    <dbReference type="NCBI Taxonomy" id="256"/>
    <lineage>
        <taxon>Bacteria</taxon>
        <taxon>Pseudomonadati</taxon>
        <taxon>Bacteroidota</taxon>
        <taxon>Flavobacteriia</taxon>
        <taxon>Flavobacteriales</taxon>
        <taxon>Flavobacteriaceae</taxon>
        <taxon>Myroides</taxon>
    </lineage>
</organism>
<sequence length="194" mass="23066">MKNEALFIAHIERFTNQLQADEIASICSFFTFQTLSKKTTIQEAGMLCDRMYFVLHGCLRSYYIKENGTEQTLDFAIEQWWLTDHLAFEKQTISDLYIQTVEPSDILWITHANFKALVDAHPMMEKYFRTLFQLASGAAQHRLKFLYEYSREELYFHFEKQFPAFVQRIPQYLLASYLGFSPEYLSEIKKKRFS</sequence>
<dbReference type="SUPFAM" id="SSF51206">
    <property type="entry name" value="cAMP-binding domain-like"/>
    <property type="match status" value="1"/>
</dbReference>
<evidence type="ECO:0000259" key="1">
    <source>
        <dbReference type="Pfam" id="PF00027"/>
    </source>
</evidence>
<name>A0A378RHN3_MYROD</name>
<feature type="domain" description="Cyclic nucleotide-binding" evidence="1">
    <location>
        <begin position="33"/>
        <end position="120"/>
    </location>
</feature>
<dbReference type="InterPro" id="IPR018490">
    <property type="entry name" value="cNMP-bd_dom_sf"/>
</dbReference>
<dbReference type="AlphaFoldDB" id="A0A378RHN3"/>
<reference evidence="2 3" key="1">
    <citation type="submission" date="2018-06" db="EMBL/GenBank/DDBJ databases">
        <authorList>
            <consortium name="Pathogen Informatics"/>
            <person name="Doyle S."/>
        </authorList>
    </citation>
    <scope>NUCLEOTIDE SEQUENCE [LARGE SCALE GENOMIC DNA]</scope>
    <source>
        <strain evidence="2 3">NCTC11179</strain>
    </source>
</reference>
<evidence type="ECO:0000313" key="3">
    <source>
        <dbReference type="Proteomes" id="UP000255024"/>
    </source>
</evidence>
<protein>
    <submittedName>
        <fullName evidence="2">Cyclic nucleotide-binding domain</fullName>
    </submittedName>
</protein>
<evidence type="ECO:0000313" key="2">
    <source>
        <dbReference type="EMBL" id="STZ26512.1"/>
    </source>
</evidence>
<gene>
    <name evidence="2" type="ORF">NCTC11179_00027</name>
</gene>
<dbReference type="EMBL" id="UGQL01000001">
    <property type="protein sequence ID" value="STZ26512.1"/>
    <property type="molecule type" value="Genomic_DNA"/>
</dbReference>
<dbReference type="Proteomes" id="UP000255024">
    <property type="component" value="Unassembled WGS sequence"/>
</dbReference>
<dbReference type="RefSeq" id="WP_115089651.1">
    <property type="nucleotide sequence ID" value="NZ_CP068107.1"/>
</dbReference>
<accession>A0A378RHN3</accession>
<proteinExistence type="predicted"/>
<dbReference type="Pfam" id="PF00027">
    <property type="entry name" value="cNMP_binding"/>
    <property type="match status" value="1"/>
</dbReference>
<dbReference type="Gene3D" id="2.60.120.10">
    <property type="entry name" value="Jelly Rolls"/>
    <property type="match status" value="1"/>
</dbReference>
<dbReference type="InterPro" id="IPR014710">
    <property type="entry name" value="RmlC-like_jellyroll"/>
</dbReference>